<dbReference type="PROSITE" id="PS51819">
    <property type="entry name" value="VOC"/>
    <property type="match status" value="1"/>
</dbReference>
<dbReference type="RefSeq" id="WP_086329027.1">
    <property type="nucleotide sequence ID" value="NZ_NGLE02000001.1"/>
</dbReference>
<dbReference type="InterPro" id="IPR051332">
    <property type="entry name" value="Fosfomycin_Res_Enzymes"/>
</dbReference>
<reference evidence="4" key="1">
    <citation type="submission" date="2017-05" db="EMBL/GenBank/DDBJ databases">
        <title>The Genome Sequence of Enterococcus sp. 4G2_DIV0659.</title>
        <authorList>
            <consortium name="The Broad Institute Genomics Platform"/>
            <consortium name="The Broad Institute Genomic Center for Infectious Diseases"/>
            <person name="Earl A."/>
            <person name="Manson A."/>
            <person name="Schwartman J."/>
            <person name="Gilmore M."/>
            <person name="Abouelleil A."/>
            <person name="Cao P."/>
            <person name="Chapman S."/>
            <person name="Cusick C."/>
            <person name="Shea T."/>
            <person name="Young S."/>
            <person name="Neafsey D."/>
            <person name="Nusbaum C."/>
            <person name="Birren B."/>
        </authorList>
    </citation>
    <scope>NUCLEOTIDE SEQUENCE [LARGE SCALE GENOMIC DNA]</scope>
    <source>
        <strain evidence="4">4G2_DIV0659</strain>
    </source>
</reference>
<organism evidence="4">
    <name type="scientific">Candidatus Enterococcus mansonii</name>
    <dbReference type="NCBI Taxonomy" id="1834181"/>
    <lineage>
        <taxon>Bacteria</taxon>
        <taxon>Bacillati</taxon>
        <taxon>Bacillota</taxon>
        <taxon>Bacilli</taxon>
        <taxon>Lactobacillales</taxon>
        <taxon>Enterococcaceae</taxon>
        <taxon>Enterococcus</taxon>
    </lineage>
</organism>
<dbReference type="EMBL" id="NGLE02000001">
    <property type="protein sequence ID" value="MEI5994556.1"/>
    <property type="molecule type" value="Genomic_DNA"/>
</dbReference>
<dbReference type="EMBL" id="NGLE01000001">
    <property type="protein sequence ID" value="OTO09368.1"/>
    <property type="molecule type" value="Genomic_DNA"/>
</dbReference>
<keyword evidence="5" id="KW-1185">Reference proteome</keyword>
<dbReference type="SUPFAM" id="SSF54593">
    <property type="entry name" value="Glyoxalase/Bleomycin resistance protein/Dihydroxybiphenyl dioxygenase"/>
    <property type="match status" value="1"/>
</dbReference>
<dbReference type="InterPro" id="IPR037523">
    <property type="entry name" value="VOC_core"/>
</dbReference>
<evidence type="ECO:0000313" key="4">
    <source>
        <dbReference type="EMBL" id="OTO09368.1"/>
    </source>
</evidence>
<comment type="caution">
    <text evidence="4">The sequence shown here is derived from an EMBL/GenBank/DDBJ whole genome shotgun (WGS) entry which is preliminary data.</text>
</comment>
<gene>
    <name evidence="4" type="ORF">A5880_000047</name>
    <name evidence="3" type="ORF">A5880_002142</name>
</gene>
<dbReference type="AlphaFoldDB" id="A0A242CGW7"/>
<dbReference type="OrthoDB" id="192739at2"/>
<dbReference type="NCBIfam" id="NF000222">
    <property type="entry name" value="FosX"/>
    <property type="match status" value="1"/>
</dbReference>
<dbReference type="InterPro" id="IPR004360">
    <property type="entry name" value="Glyas_Fos-R_dOase_dom"/>
</dbReference>
<reference evidence="3 5" key="2">
    <citation type="submission" date="2018-07" db="EMBL/GenBank/DDBJ databases">
        <title>The Genome Sequence of Enterococcus sp. DIV0659b.</title>
        <authorList>
            <consortium name="The Broad Institute Genomics Platform"/>
            <consortium name="The Broad Institute Genomic Center for Infectious Diseases"/>
            <person name="Earl A."/>
            <person name="Manson A."/>
            <person name="Schwartman J."/>
            <person name="Gilmore M."/>
            <person name="Abouelleil A."/>
            <person name="Cao P."/>
            <person name="Chapman S."/>
            <person name="Cusick C."/>
            <person name="Shea T."/>
            <person name="Young S."/>
            <person name="Neafsey D."/>
            <person name="Nusbaum C."/>
            <person name="Birren B."/>
        </authorList>
    </citation>
    <scope>NUCLEOTIDE SEQUENCE [LARGE SCALE GENOMIC DNA]</scope>
    <source>
        <strain evidence="3 5">4G2_DIV0659</strain>
    </source>
</reference>
<evidence type="ECO:0000313" key="3">
    <source>
        <dbReference type="EMBL" id="MEI5994556.1"/>
    </source>
</evidence>
<evidence type="ECO:0000256" key="1">
    <source>
        <dbReference type="ARBA" id="ARBA00022723"/>
    </source>
</evidence>
<keyword evidence="1" id="KW-0479">Metal-binding</keyword>
<dbReference type="PANTHER" id="PTHR36113:SF6">
    <property type="entry name" value="FOSFOMYCIN RESISTANCE PROTEIN FOSX"/>
    <property type="match status" value="1"/>
</dbReference>
<dbReference type="InterPro" id="IPR029068">
    <property type="entry name" value="Glyas_Bleomycin-R_OHBP_Dase"/>
</dbReference>
<dbReference type="GO" id="GO:0046872">
    <property type="term" value="F:metal ion binding"/>
    <property type="evidence" value="ECO:0007669"/>
    <property type="project" value="UniProtKB-KW"/>
</dbReference>
<dbReference type="Gene3D" id="3.10.180.10">
    <property type="entry name" value="2,3-Dihydroxybiphenyl 1,2-Dioxygenase, domain 1"/>
    <property type="match status" value="1"/>
</dbReference>
<name>A0A242CGW7_9ENTE</name>
<dbReference type="PANTHER" id="PTHR36113">
    <property type="entry name" value="LYASE, PUTATIVE-RELATED-RELATED"/>
    <property type="match status" value="1"/>
</dbReference>
<dbReference type="STRING" id="1834181.A5880_000047"/>
<feature type="domain" description="VOC" evidence="2">
    <location>
        <begin position="3"/>
        <end position="121"/>
    </location>
</feature>
<dbReference type="Proteomes" id="UP000195139">
    <property type="component" value="Unassembled WGS sequence"/>
</dbReference>
<accession>A0A242CGW7</accession>
<dbReference type="Pfam" id="PF00903">
    <property type="entry name" value="Glyoxalase"/>
    <property type="match status" value="1"/>
</dbReference>
<sequence>MKTISHMTFIVHDLQKATLFFEKIFNAKEVYSSGSDTFSLAKEKFFVLDGLWIAIMEGESLPTKTYNHIAFKIEEEAYDAYVERIQGLGLEIKKGRTRAKGEANSIYFYDFDNHLFELHTGTLEERLEHYQKEKKQPDFA</sequence>
<evidence type="ECO:0000259" key="2">
    <source>
        <dbReference type="PROSITE" id="PS51819"/>
    </source>
</evidence>
<evidence type="ECO:0000313" key="5">
    <source>
        <dbReference type="Proteomes" id="UP000195139"/>
    </source>
</evidence>
<proteinExistence type="predicted"/>
<protein>
    <submittedName>
        <fullName evidence="4">Fosfomycin resistance protein FosX protein</fullName>
    </submittedName>
</protein>